<dbReference type="Proteomes" id="UP001497680">
    <property type="component" value="Unassembled WGS sequence"/>
</dbReference>
<reference evidence="1 2" key="1">
    <citation type="journal article" date="2022" name="New Phytol.">
        <title>Ecological generalism drives hyperdiversity of secondary metabolite gene clusters in xylarialean endophytes.</title>
        <authorList>
            <person name="Franco M.E.E."/>
            <person name="Wisecaver J.H."/>
            <person name="Arnold A.E."/>
            <person name="Ju Y.M."/>
            <person name="Slot J.C."/>
            <person name="Ahrendt S."/>
            <person name="Moore L.P."/>
            <person name="Eastman K.E."/>
            <person name="Scott K."/>
            <person name="Konkel Z."/>
            <person name="Mondo S.J."/>
            <person name="Kuo A."/>
            <person name="Hayes R.D."/>
            <person name="Haridas S."/>
            <person name="Andreopoulos B."/>
            <person name="Riley R."/>
            <person name="LaButti K."/>
            <person name="Pangilinan J."/>
            <person name="Lipzen A."/>
            <person name="Amirebrahimi M."/>
            <person name="Yan J."/>
            <person name="Adam C."/>
            <person name="Keymanesh K."/>
            <person name="Ng V."/>
            <person name="Louie K."/>
            <person name="Northen T."/>
            <person name="Drula E."/>
            <person name="Henrissat B."/>
            <person name="Hsieh H.M."/>
            <person name="Youens-Clark K."/>
            <person name="Lutzoni F."/>
            <person name="Miadlikowska J."/>
            <person name="Eastwood D.C."/>
            <person name="Hamelin R.C."/>
            <person name="Grigoriev I.V."/>
            <person name="U'Ren J.M."/>
        </authorList>
    </citation>
    <scope>NUCLEOTIDE SEQUENCE [LARGE SCALE GENOMIC DNA]</scope>
    <source>
        <strain evidence="1 2">ER1909</strain>
    </source>
</reference>
<name>A0ACC0DKR6_9PEZI</name>
<sequence>MKWTAIVNLASGLLLCGSHAAASVLQPRTTKFTHRAETKAVNATGGTYEAFKPGYLAGTWEVFKRGEYVDLSGTGYIRVRWEVEYWKGVGPMYEPTFDNIAGTFLFVAGGGGYQITDKPQGCPMGTGCVNFTGATEYGYSYPYDGYNPWHNMYYYLDGSVTITNHEAGGLYNVGVQAYSYNDILTDINTAPGTSGNLIKYGHSYDPADGSCPCAA</sequence>
<comment type="caution">
    <text evidence="1">The sequence shown here is derived from an EMBL/GenBank/DDBJ whole genome shotgun (WGS) entry which is preliminary data.</text>
</comment>
<accession>A0ACC0DKR6</accession>
<dbReference type="EMBL" id="MU394281">
    <property type="protein sequence ID" value="KAI6093367.1"/>
    <property type="molecule type" value="Genomic_DNA"/>
</dbReference>
<keyword evidence="2" id="KW-1185">Reference proteome</keyword>
<gene>
    <name evidence="1" type="ORF">F4821DRAFT_80022</name>
</gene>
<organism evidence="1 2">
    <name type="scientific">Hypoxylon rubiginosum</name>
    <dbReference type="NCBI Taxonomy" id="110542"/>
    <lineage>
        <taxon>Eukaryota</taxon>
        <taxon>Fungi</taxon>
        <taxon>Dikarya</taxon>
        <taxon>Ascomycota</taxon>
        <taxon>Pezizomycotina</taxon>
        <taxon>Sordariomycetes</taxon>
        <taxon>Xylariomycetidae</taxon>
        <taxon>Xylariales</taxon>
        <taxon>Hypoxylaceae</taxon>
        <taxon>Hypoxylon</taxon>
    </lineage>
</organism>
<proteinExistence type="predicted"/>
<evidence type="ECO:0000313" key="2">
    <source>
        <dbReference type="Proteomes" id="UP001497680"/>
    </source>
</evidence>
<protein>
    <submittedName>
        <fullName evidence="1">Uncharacterized protein</fullName>
    </submittedName>
</protein>
<evidence type="ECO:0000313" key="1">
    <source>
        <dbReference type="EMBL" id="KAI6093367.1"/>
    </source>
</evidence>